<evidence type="ECO:0000313" key="3">
    <source>
        <dbReference type="Proteomes" id="UP000229681"/>
    </source>
</evidence>
<comment type="caution">
    <text evidence="2">The sequence shown here is derived from an EMBL/GenBank/DDBJ whole genome shotgun (WGS) entry which is preliminary data.</text>
</comment>
<dbReference type="AlphaFoldDB" id="A0A2M8PCY4"/>
<proteinExistence type="predicted"/>
<evidence type="ECO:0008006" key="4">
    <source>
        <dbReference type="Google" id="ProtNLM"/>
    </source>
</evidence>
<dbReference type="EMBL" id="PGTM01000159">
    <property type="protein sequence ID" value="PJF35411.1"/>
    <property type="molecule type" value="Genomic_DNA"/>
</dbReference>
<evidence type="ECO:0000256" key="1">
    <source>
        <dbReference type="SAM" id="Phobius"/>
    </source>
</evidence>
<keyword evidence="1" id="KW-0472">Membrane</keyword>
<keyword evidence="1" id="KW-0812">Transmembrane</keyword>
<keyword evidence="1" id="KW-1133">Transmembrane helix</keyword>
<feature type="transmembrane region" description="Helical" evidence="1">
    <location>
        <begin position="6"/>
        <end position="24"/>
    </location>
</feature>
<gene>
    <name evidence="2" type="ORF">CUN49_10695</name>
</gene>
<sequence length="105" mass="11361">MRNPAAIIFLVLFTLTTLFVYLSVRRRWLSLSASLVIGIVGGSLCFILFMFSQNGNLLQALVFGVLIGTLFSLLTVSAAGYFRANAAPKASALPELRGQPPSEPR</sequence>
<evidence type="ECO:0000313" key="2">
    <source>
        <dbReference type="EMBL" id="PJF35411.1"/>
    </source>
</evidence>
<accession>A0A2M8PCY4</accession>
<protein>
    <recommendedName>
        <fullName evidence="4">YesK-like protein</fullName>
    </recommendedName>
</protein>
<dbReference type="Proteomes" id="UP000229681">
    <property type="component" value="Unassembled WGS sequence"/>
</dbReference>
<name>A0A2M8PCY4_9CHLR</name>
<reference evidence="2 3" key="1">
    <citation type="submission" date="2017-11" db="EMBL/GenBank/DDBJ databases">
        <title>Evolution of Phototrophy in the Chloroflexi Phylum Driven by Horizontal Gene Transfer.</title>
        <authorList>
            <person name="Ward L.M."/>
            <person name="Hemp J."/>
            <person name="Shih P.M."/>
            <person name="Mcglynn S.E."/>
            <person name="Fischer W."/>
        </authorList>
    </citation>
    <scope>NUCLEOTIDE SEQUENCE [LARGE SCALE GENOMIC DNA]</scope>
    <source>
        <strain evidence="2">JP3_13</strain>
    </source>
</reference>
<feature type="transmembrane region" description="Helical" evidence="1">
    <location>
        <begin position="31"/>
        <end position="51"/>
    </location>
</feature>
<feature type="transmembrane region" description="Helical" evidence="1">
    <location>
        <begin position="57"/>
        <end position="82"/>
    </location>
</feature>
<organism evidence="2 3">
    <name type="scientific">Candidatus Thermofonsia Clade 1 bacterium</name>
    <dbReference type="NCBI Taxonomy" id="2364210"/>
    <lineage>
        <taxon>Bacteria</taxon>
        <taxon>Bacillati</taxon>
        <taxon>Chloroflexota</taxon>
        <taxon>Candidatus Thermofontia</taxon>
        <taxon>Candidatus Thermofonsia Clade 1</taxon>
    </lineage>
</organism>